<keyword evidence="4" id="KW-1133">Transmembrane helix</keyword>
<sequence>MNEEEAKQRVRRRASRSAGPTGADTDAASTVVPSETAVPSEKTVPSEKPAEQPVALTKTEPIVSAPKSQAEEPKAPAAVSPDSEPPVPATTPPKSRKLVGGIVLASIVALAFAVVSVLLLVDRSKASSAEEERSAYIAGARTTALNLTTLHSETAGADLDKFLAGTTEEFQSQLDGRKDSFVDVLGQVGVQTDGEILEAGLEKIDGDCGTSLVAVRAMQKNAEQPEPEERNYRLRITMCDTDGQLLASNVEFVP</sequence>
<gene>
    <name evidence="5" type="ORF">R3Q16_25845</name>
</gene>
<keyword evidence="4" id="KW-0812">Transmembrane</keyword>
<dbReference type="PANTHER" id="PTHR37042:SF4">
    <property type="entry name" value="OUTER MEMBRANE PROTEIN RV1973"/>
    <property type="match status" value="1"/>
</dbReference>
<name>A0ABU4C0M0_RHOGO</name>
<comment type="caution">
    <text evidence="5">The sequence shown here is derived from an EMBL/GenBank/DDBJ whole genome shotgun (WGS) entry which is preliminary data.</text>
</comment>
<dbReference type="RefSeq" id="WP_317544747.1">
    <property type="nucleotide sequence ID" value="NZ_JAWLKB010000014.1"/>
</dbReference>
<evidence type="ECO:0000313" key="5">
    <source>
        <dbReference type="EMBL" id="MDV6270051.1"/>
    </source>
</evidence>
<evidence type="ECO:0000256" key="3">
    <source>
        <dbReference type="SAM" id="MobiDB-lite"/>
    </source>
</evidence>
<evidence type="ECO:0000256" key="1">
    <source>
        <dbReference type="ARBA" id="ARBA00004370"/>
    </source>
</evidence>
<evidence type="ECO:0008006" key="7">
    <source>
        <dbReference type="Google" id="ProtNLM"/>
    </source>
</evidence>
<organism evidence="5 6">
    <name type="scientific">Rhodococcus globerulus</name>
    <dbReference type="NCBI Taxonomy" id="33008"/>
    <lineage>
        <taxon>Bacteria</taxon>
        <taxon>Bacillati</taxon>
        <taxon>Actinomycetota</taxon>
        <taxon>Actinomycetes</taxon>
        <taxon>Mycobacteriales</taxon>
        <taxon>Nocardiaceae</taxon>
        <taxon>Rhodococcus</taxon>
    </lineage>
</organism>
<evidence type="ECO:0000256" key="4">
    <source>
        <dbReference type="SAM" id="Phobius"/>
    </source>
</evidence>
<protein>
    <recommendedName>
        <fullName evidence="7">Mce-associated membrane protein</fullName>
    </recommendedName>
</protein>
<dbReference type="EMBL" id="JAWLKB010000014">
    <property type="protein sequence ID" value="MDV6270051.1"/>
    <property type="molecule type" value="Genomic_DNA"/>
</dbReference>
<accession>A0ABU4C0M0</accession>
<feature type="transmembrane region" description="Helical" evidence="4">
    <location>
        <begin position="98"/>
        <end position="121"/>
    </location>
</feature>
<feature type="region of interest" description="Disordered" evidence="3">
    <location>
        <begin position="1"/>
        <end position="95"/>
    </location>
</feature>
<dbReference type="Proteomes" id="UP001185927">
    <property type="component" value="Unassembled WGS sequence"/>
</dbReference>
<keyword evidence="2 4" id="KW-0472">Membrane</keyword>
<proteinExistence type="predicted"/>
<keyword evidence="6" id="KW-1185">Reference proteome</keyword>
<evidence type="ECO:0000313" key="6">
    <source>
        <dbReference type="Proteomes" id="UP001185927"/>
    </source>
</evidence>
<reference evidence="5 6" key="1">
    <citation type="submission" date="2023-10" db="EMBL/GenBank/DDBJ databases">
        <title>Development of a sustainable strategy for remediation of hydrocarbon-contaminated territories based on the waste exchange concept.</title>
        <authorList>
            <person name="Krivoruchko A."/>
        </authorList>
    </citation>
    <scope>NUCLEOTIDE SEQUENCE [LARGE SCALE GENOMIC DNA]</scope>
    <source>
        <strain evidence="5 6">IEGM 1203</strain>
    </source>
</reference>
<dbReference type="PANTHER" id="PTHR37042">
    <property type="entry name" value="OUTER MEMBRANE PROTEIN RV1973"/>
    <property type="match status" value="1"/>
</dbReference>
<evidence type="ECO:0000256" key="2">
    <source>
        <dbReference type="ARBA" id="ARBA00023136"/>
    </source>
</evidence>
<comment type="subcellular location">
    <subcellularLocation>
        <location evidence="1">Membrane</location>
    </subcellularLocation>
</comment>